<reference evidence="3" key="1">
    <citation type="journal article" date="2014" name="Science">
        <title>Ancient hybridizations among the ancestral genomes of bread wheat.</title>
        <authorList>
            <consortium name="International Wheat Genome Sequencing Consortium,"/>
            <person name="Marcussen T."/>
            <person name="Sandve S.R."/>
            <person name="Heier L."/>
            <person name="Spannagl M."/>
            <person name="Pfeifer M."/>
            <person name="Jakobsen K.S."/>
            <person name="Wulff B.B."/>
            <person name="Steuernagel B."/>
            <person name="Mayer K.F."/>
            <person name="Olsen O.A."/>
        </authorList>
    </citation>
    <scope>NUCLEOTIDE SEQUENCE [LARGE SCALE GENOMIC DNA]</scope>
    <source>
        <strain evidence="3">cv. AL8/78</strain>
    </source>
</reference>
<keyword evidence="3" id="KW-1185">Reference proteome</keyword>
<organism evidence="2 3">
    <name type="scientific">Aegilops tauschii subsp. strangulata</name>
    <name type="common">Goatgrass</name>
    <dbReference type="NCBI Taxonomy" id="200361"/>
    <lineage>
        <taxon>Eukaryota</taxon>
        <taxon>Viridiplantae</taxon>
        <taxon>Streptophyta</taxon>
        <taxon>Embryophyta</taxon>
        <taxon>Tracheophyta</taxon>
        <taxon>Spermatophyta</taxon>
        <taxon>Magnoliopsida</taxon>
        <taxon>Liliopsida</taxon>
        <taxon>Poales</taxon>
        <taxon>Poaceae</taxon>
        <taxon>BOP clade</taxon>
        <taxon>Pooideae</taxon>
        <taxon>Triticodae</taxon>
        <taxon>Triticeae</taxon>
        <taxon>Triticinae</taxon>
        <taxon>Aegilops</taxon>
    </lineage>
</organism>
<feature type="compositionally biased region" description="Basic residues" evidence="1">
    <location>
        <begin position="7"/>
        <end position="16"/>
    </location>
</feature>
<dbReference type="AlphaFoldDB" id="A0A453DP54"/>
<dbReference type="EnsemblPlants" id="AET3Gv20020300.7">
    <property type="protein sequence ID" value="AET3Gv20020300.7"/>
    <property type="gene ID" value="AET3Gv20020300"/>
</dbReference>
<proteinExistence type="predicted"/>
<reference evidence="2" key="4">
    <citation type="submission" date="2019-03" db="UniProtKB">
        <authorList>
            <consortium name="EnsemblPlants"/>
        </authorList>
    </citation>
    <scope>IDENTIFICATION</scope>
</reference>
<reference evidence="2" key="5">
    <citation type="journal article" date="2021" name="G3 (Bethesda)">
        <title>Aegilops tauschii genome assembly Aet v5.0 features greater sequence contiguity and improved annotation.</title>
        <authorList>
            <person name="Wang L."/>
            <person name="Zhu T."/>
            <person name="Rodriguez J.C."/>
            <person name="Deal K.R."/>
            <person name="Dubcovsky J."/>
            <person name="McGuire P.E."/>
            <person name="Lux T."/>
            <person name="Spannagl M."/>
            <person name="Mayer K.F.X."/>
            <person name="Baldrich P."/>
            <person name="Meyers B.C."/>
            <person name="Huo N."/>
            <person name="Gu Y.Q."/>
            <person name="Zhou H."/>
            <person name="Devos K.M."/>
            <person name="Bennetzen J.L."/>
            <person name="Unver T."/>
            <person name="Budak H."/>
            <person name="Gulick P.J."/>
            <person name="Galiba G."/>
            <person name="Kalapos B."/>
            <person name="Nelson D.R."/>
            <person name="Li P."/>
            <person name="You F.M."/>
            <person name="Luo M.C."/>
            <person name="Dvorak J."/>
        </authorList>
    </citation>
    <scope>NUCLEOTIDE SEQUENCE [LARGE SCALE GENOMIC DNA]</scope>
    <source>
        <strain evidence="2">cv. AL8/78</strain>
    </source>
</reference>
<reference evidence="3" key="2">
    <citation type="journal article" date="2017" name="Nat. Plants">
        <title>The Aegilops tauschii genome reveals multiple impacts of transposons.</title>
        <authorList>
            <person name="Zhao G."/>
            <person name="Zou C."/>
            <person name="Li K."/>
            <person name="Wang K."/>
            <person name="Li T."/>
            <person name="Gao L."/>
            <person name="Zhang X."/>
            <person name="Wang H."/>
            <person name="Yang Z."/>
            <person name="Liu X."/>
            <person name="Jiang W."/>
            <person name="Mao L."/>
            <person name="Kong X."/>
            <person name="Jiao Y."/>
            <person name="Jia J."/>
        </authorList>
    </citation>
    <scope>NUCLEOTIDE SEQUENCE [LARGE SCALE GENOMIC DNA]</scope>
    <source>
        <strain evidence="3">cv. AL8/78</strain>
    </source>
</reference>
<dbReference type="Gramene" id="AET3Gv20020300.7">
    <property type="protein sequence ID" value="AET3Gv20020300.7"/>
    <property type="gene ID" value="AET3Gv20020300"/>
</dbReference>
<sequence>MPTTRPKSPKLGRKKAAMNTSHSSEESESTRPCCR</sequence>
<accession>A0A453DP54</accession>
<feature type="region of interest" description="Disordered" evidence="1">
    <location>
        <begin position="1"/>
        <end position="35"/>
    </location>
</feature>
<dbReference type="Proteomes" id="UP000015105">
    <property type="component" value="Chromosome 3D"/>
</dbReference>
<name>A0A453DP54_AEGTS</name>
<evidence type="ECO:0000313" key="3">
    <source>
        <dbReference type="Proteomes" id="UP000015105"/>
    </source>
</evidence>
<protein>
    <submittedName>
        <fullName evidence="2">Uncharacterized protein</fullName>
    </submittedName>
</protein>
<reference evidence="2" key="3">
    <citation type="journal article" date="2017" name="Nature">
        <title>Genome sequence of the progenitor of the wheat D genome Aegilops tauschii.</title>
        <authorList>
            <person name="Luo M.C."/>
            <person name="Gu Y.Q."/>
            <person name="Puiu D."/>
            <person name="Wang H."/>
            <person name="Twardziok S.O."/>
            <person name="Deal K.R."/>
            <person name="Huo N."/>
            <person name="Zhu T."/>
            <person name="Wang L."/>
            <person name="Wang Y."/>
            <person name="McGuire P.E."/>
            <person name="Liu S."/>
            <person name="Long H."/>
            <person name="Ramasamy R.K."/>
            <person name="Rodriguez J.C."/>
            <person name="Van S.L."/>
            <person name="Yuan L."/>
            <person name="Wang Z."/>
            <person name="Xia Z."/>
            <person name="Xiao L."/>
            <person name="Anderson O.D."/>
            <person name="Ouyang S."/>
            <person name="Liang Y."/>
            <person name="Zimin A.V."/>
            <person name="Pertea G."/>
            <person name="Qi P."/>
            <person name="Bennetzen J.L."/>
            <person name="Dai X."/>
            <person name="Dawson M.W."/>
            <person name="Muller H.G."/>
            <person name="Kugler K."/>
            <person name="Rivarola-Duarte L."/>
            <person name="Spannagl M."/>
            <person name="Mayer K.F.X."/>
            <person name="Lu F.H."/>
            <person name="Bevan M.W."/>
            <person name="Leroy P."/>
            <person name="Li P."/>
            <person name="You F.M."/>
            <person name="Sun Q."/>
            <person name="Liu Z."/>
            <person name="Lyons E."/>
            <person name="Wicker T."/>
            <person name="Salzberg S.L."/>
            <person name="Devos K.M."/>
            <person name="Dvorak J."/>
        </authorList>
    </citation>
    <scope>NUCLEOTIDE SEQUENCE [LARGE SCALE GENOMIC DNA]</scope>
    <source>
        <strain evidence="2">cv. AL8/78</strain>
    </source>
</reference>
<evidence type="ECO:0000313" key="2">
    <source>
        <dbReference type="EnsemblPlants" id="AET3Gv20020300.7"/>
    </source>
</evidence>
<evidence type="ECO:0000256" key="1">
    <source>
        <dbReference type="SAM" id="MobiDB-lite"/>
    </source>
</evidence>